<feature type="transmembrane region" description="Helical" evidence="8">
    <location>
        <begin position="334"/>
        <end position="353"/>
    </location>
</feature>
<evidence type="ECO:0000313" key="10">
    <source>
        <dbReference type="EMBL" id="EIW85960.1"/>
    </source>
</evidence>
<dbReference type="Gene3D" id="1.20.1250.20">
    <property type="entry name" value="MFS general substrate transporter like domains"/>
    <property type="match status" value="2"/>
</dbReference>
<dbReference type="RefSeq" id="XP_007762731.1">
    <property type="nucleotide sequence ID" value="XM_007764541.1"/>
</dbReference>
<dbReference type="KEGG" id="cput:CONPUDRAFT_78561"/>
<proteinExistence type="inferred from homology"/>
<keyword evidence="3" id="KW-0813">Transport</keyword>
<feature type="transmembrane region" description="Helical" evidence="8">
    <location>
        <begin position="157"/>
        <end position="178"/>
    </location>
</feature>
<keyword evidence="7 8" id="KW-0472">Membrane</keyword>
<dbReference type="GO" id="GO:0005886">
    <property type="term" value="C:plasma membrane"/>
    <property type="evidence" value="ECO:0007669"/>
    <property type="project" value="TreeGrafter"/>
</dbReference>
<accession>A0A5M3N3I5</accession>
<feature type="transmembrane region" description="Helical" evidence="8">
    <location>
        <begin position="529"/>
        <end position="555"/>
    </location>
</feature>
<name>A0A5M3N3I5_CONPW</name>
<gene>
    <name evidence="10" type="ORF">CONPUDRAFT_78561</name>
</gene>
<dbReference type="Proteomes" id="UP000053558">
    <property type="component" value="Unassembled WGS sequence"/>
</dbReference>
<evidence type="ECO:0000256" key="8">
    <source>
        <dbReference type="SAM" id="Phobius"/>
    </source>
</evidence>
<dbReference type="OMA" id="QWHNPSM"/>
<evidence type="ECO:0000256" key="6">
    <source>
        <dbReference type="ARBA" id="ARBA00023065"/>
    </source>
</evidence>
<feature type="transmembrane region" description="Helical" evidence="8">
    <location>
        <begin position="133"/>
        <end position="151"/>
    </location>
</feature>
<evidence type="ECO:0000259" key="9">
    <source>
        <dbReference type="PROSITE" id="PS50850"/>
    </source>
</evidence>
<keyword evidence="5 8" id="KW-1133">Transmembrane helix</keyword>
<dbReference type="GeneID" id="19209787"/>
<evidence type="ECO:0000256" key="5">
    <source>
        <dbReference type="ARBA" id="ARBA00022989"/>
    </source>
</evidence>
<feature type="transmembrane region" description="Helical" evidence="8">
    <location>
        <begin position="403"/>
        <end position="424"/>
    </location>
</feature>
<feature type="domain" description="Major facilitator superfamily (MFS) profile" evidence="9">
    <location>
        <begin position="68"/>
        <end position="631"/>
    </location>
</feature>
<organism evidence="10 11">
    <name type="scientific">Coniophora puteana (strain RWD-64-598)</name>
    <name type="common">Brown rot fungus</name>
    <dbReference type="NCBI Taxonomy" id="741705"/>
    <lineage>
        <taxon>Eukaryota</taxon>
        <taxon>Fungi</taxon>
        <taxon>Dikarya</taxon>
        <taxon>Basidiomycota</taxon>
        <taxon>Agaricomycotina</taxon>
        <taxon>Agaricomycetes</taxon>
        <taxon>Agaricomycetidae</taxon>
        <taxon>Boletales</taxon>
        <taxon>Coniophorineae</taxon>
        <taxon>Coniophoraceae</taxon>
        <taxon>Coniophora</taxon>
    </lineage>
</organism>
<evidence type="ECO:0000256" key="2">
    <source>
        <dbReference type="ARBA" id="ARBA00008335"/>
    </source>
</evidence>
<dbReference type="FunFam" id="1.20.1250.20:FF:000197">
    <property type="entry name" value="Siderophore iron transporter 1"/>
    <property type="match status" value="1"/>
</dbReference>
<dbReference type="PANTHER" id="PTHR23501:SF87">
    <property type="entry name" value="SIDEROPHORE IRON TRANSPORTER 2"/>
    <property type="match status" value="1"/>
</dbReference>
<dbReference type="GO" id="GO:0006811">
    <property type="term" value="P:monoatomic ion transport"/>
    <property type="evidence" value="ECO:0007669"/>
    <property type="project" value="UniProtKB-KW"/>
</dbReference>
<dbReference type="InterPro" id="IPR011701">
    <property type="entry name" value="MFS"/>
</dbReference>
<evidence type="ECO:0000256" key="3">
    <source>
        <dbReference type="ARBA" id="ARBA00022448"/>
    </source>
</evidence>
<evidence type="ECO:0000256" key="1">
    <source>
        <dbReference type="ARBA" id="ARBA00004141"/>
    </source>
</evidence>
<feature type="transmembrane region" description="Helical" evidence="8">
    <location>
        <begin position="469"/>
        <end position="488"/>
    </location>
</feature>
<feature type="transmembrane region" description="Helical" evidence="8">
    <location>
        <begin position="365"/>
        <end position="383"/>
    </location>
</feature>
<protein>
    <submittedName>
        <fullName evidence="10">MFS general substrate transporter</fullName>
    </submittedName>
</protein>
<feature type="transmembrane region" description="Helical" evidence="8">
    <location>
        <begin position="436"/>
        <end position="457"/>
    </location>
</feature>
<dbReference type="SUPFAM" id="SSF103473">
    <property type="entry name" value="MFS general substrate transporter"/>
    <property type="match status" value="2"/>
</dbReference>
<keyword evidence="4 8" id="KW-0812">Transmembrane</keyword>
<feature type="transmembrane region" description="Helical" evidence="8">
    <location>
        <begin position="63"/>
        <end position="81"/>
    </location>
</feature>
<keyword evidence="11" id="KW-1185">Reference proteome</keyword>
<feature type="transmembrane region" description="Helical" evidence="8">
    <location>
        <begin position="190"/>
        <end position="209"/>
    </location>
</feature>
<dbReference type="PROSITE" id="PS50850">
    <property type="entry name" value="MFS"/>
    <property type="match status" value="1"/>
</dbReference>
<reference evidence="11" key="1">
    <citation type="journal article" date="2012" name="Science">
        <title>The Paleozoic origin of enzymatic lignin decomposition reconstructed from 31 fungal genomes.</title>
        <authorList>
            <person name="Floudas D."/>
            <person name="Binder M."/>
            <person name="Riley R."/>
            <person name="Barry K."/>
            <person name="Blanchette R.A."/>
            <person name="Henrissat B."/>
            <person name="Martinez A.T."/>
            <person name="Otillar R."/>
            <person name="Spatafora J.W."/>
            <person name="Yadav J.S."/>
            <person name="Aerts A."/>
            <person name="Benoit I."/>
            <person name="Boyd A."/>
            <person name="Carlson A."/>
            <person name="Copeland A."/>
            <person name="Coutinho P.M."/>
            <person name="de Vries R.P."/>
            <person name="Ferreira P."/>
            <person name="Findley K."/>
            <person name="Foster B."/>
            <person name="Gaskell J."/>
            <person name="Glotzer D."/>
            <person name="Gorecki P."/>
            <person name="Heitman J."/>
            <person name="Hesse C."/>
            <person name="Hori C."/>
            <person name="Igarashi K."/>
            <person name="Jurgens J.A."/>
            <person name="Kallen N."/>
            <person name="Kersten P."/>
            <person name="Kohler A."/>
            <person name="Kuees U."/>
            <person name="Kumar T.K.A."/>
            <person name="Kuo A."/>
            <person name="LaButti K."/>
            <person name="Larrondo L.F."/>
            <person name="Lindquist E."/>
            <person name="Ling A."/>
            <person name="Lombard V."/>
            <person name="Lucas S."/>
            <person name="Lundell T."/>
            <person name="Martin R."/>
            <person name="McLaughlin D.J."/>
            <person name="Morgenstern I."/>
            <person name="Morin E."/>
            <person name="Murat C."/>
            <person name="Nagy L.G."/>
            <person name="Nolan M."/>
            <person name="Ohm R.A."/>
            <person name="Patyshakuliyeva A."/>
            <person name="Rokas A."/>
            <person name="Ruiz-Duenas F.J."/>
            <person name="Sabat G."/>
            <person name="Salamov A."/>
            <person name="Samejima M."/>
            <person name="Schmutz J."/>
            <person name="Slot J.C."/>
            <person name="St John F."/>
            <person name="Stenlid J."/>
            <person name="Sun H."/>
            <person name="Sun S."/>
            <person name="Syed K."/>
            <person name="Tsang A."/>
            <person name="Wiebenga A."/>
            <person name="Young D."/>
            <person name="Pisabarro A."/>
            <person name="Eastwood D.C."/>
            <person name="Martin F."/>
            <person name="Cullen D."/>
            <person name="Grigoriev I.V."/>
            <person name="Hibbett D.S."/>
        </authorList>
    </citation>
    <scope>NUCLEOTIDE SEQUENCE [LARGE SCALE GENOMIC DNA]</scope>
    <source>
        <strain evidence="11">RWD-64-598 SS2</strain>
    </source>
</reference>
<dbReference type="OrthoDB" id="2241241at2759"/>
<sequence length="660" mass="71114">MSTKYSLLPSDDNPPPSNFRNSIRSGDAALALDGDAVAALAAEQDAHVGVKRVEAAQRVYGRYSRWALFIGLGLASYIYSLDSSTTQAYLTFATSALGAHSLLSSVTVAQSLIIAVGKPVIAKVADISSRGNAFVGVLFFYVVGYIVIATAKGIGQLAGGIILYAIGYTNLQLLTQIIIADITTLKWRGLVSSMVSLPFLFNSFIGSNISTAVLEHLSWRWGYAMFAFLVPIALSPLIVTLLWAERKTKKLVAEDLAIARAAQESLSRIHSRAVSRATGGAYGAAGSSRPVSRVSHAHETVQVDDSHSPVHPVRQNVWATRWETFLRVAEQMDAVGLVLLGAAVSLILLPLTLSQASAGSWKSPGIITMLCIGVVSLFVFGWWDFNKASRPVLPKRFVFNRSVAGAALIGFFDFASYFLTYVYLYSFVLVVKPWSLINATYFMQTQNVALTLFGIIAGLTMRFMHRYKYVLLFGLCIRLVGVGLMIHSRGANGSDAELVMTQVLQGFGGGLASISAQVGAQASVPHTDVAMVTAVVLLLTEIGGAVGNACAGAIWSNSMPENLAKYLPELSDEQRKALYGSITDVVKYPRGDPIREGVILAYDDTMKTMILIATVLSVIPILLAFIMPNWYLGDAQNAITETDLMGNYADEDQSSIDSEA</sequence>
<dbReference type="InterPro" id="IPR020846">
    <property type="entry name" value="MFS_dom"/>
</dbReference>
<comment type="similarity">
    <text evidence="2">Belongs to the major facilitator superfamily.</text>
</comment>
<evidence type="ECO:0000313" key="11">
    <source>
        <dbReference type="Proteomes" id="UP000053558"/>
    </source>
</evidence>
<evidence type="ECO:0000256" key="7">
    <source>
        <dbReference type="ARBA" id="ARBA00023136"/>
    </source>
</evidence>
<dbReference type="Pfam" id="PF07690">
    <property type="entry name" value="MFS_1"/>
    <property type="match status" value="1"/>
</dbReference>
<dbReference type="EMBL" id="JH711573">
    <property type="protein sequence ID" value="EIW85960.1"/>
    <property type="molecule type" value="Genomic_DNA"/>
</dbReference>
<comment type="subcellular location">
    <subcellularLocation>
        <location evidence="1">Membrane</location>
        <topology evidence="1">Multi-pass membrane protein</topology>
    </subcellularLocation>
</comment>
<feature type="transmembrane region" description="Helical" evidence="8">
    <location>
        <begin position="101"/>
        <end position="121"/>
    </location>
</feature>
<feature type="transmembrane region" description="Helical" evidence="8">
    <location>
        <begin position="609"/>
        <end position="627"/>
    </location>
</feature>
<keyword evidence="6" id="KW-0406">Ion transport</keyword>
<comment type="caution">
    <text evidence="10">The sequence shown here is derived from an EMBL/GenBank/DDBJ whole genome shotgun (WGS) entry which is preliminary data.</text>
</comment>
<dbReference type="AlphaFoldDB" id="A0A5M3N3I5"/>
<evidence type="ECO:0000256" key="4">
    <source>
        <dbReference type="ARBA" id="ARBA00022692"/>
    </source>
</evidence>
<dbReference type="GO" id="GO:0022857">
    <property type="term" value="F:transmembrane transporter activity"/>
    <property type="evidence" value="ECO:0007669"/>
    <property type="project" value="InterPro"/>
</dbReference>
<dbReference type="InterPro" id="IPR036259">
    <property type="entry name" value="MFS_trans_sf"/>
</dbReference>
<feature type="transmembrane region" description="Helical" evidence="8">
    <location>
        <begin position="221"/>
        <end position="244"/>
    </location>
</feature>
<dbReference type="PANTHER" id="PTHR23501">
    <property type="entry name" value="MAJOR FACILITATOR SUPERFAMILY"/>
    <property type="match status" value="1"/>
</dbReference>